<dbReference type="EMBL" id="QSBI01000002">
    <property type="protein sequence ID" value="RGX12905.1"/>
    <property type="molecule type" value="Genomic_DNA"/>
</dbReference>
<comment type="caution">
    <text evidence="9">The sequence shown here is derived from an EMBL/GenBank/DDBJ whole genome shotgun (WGS) entry which is preliminary data.</text>
</comment>
<dbReference type="CDD" id="cd19071">
    <property type="entry name" value="AKR_AKR1-5-like"/>
    <property type="match status" value="1"/>
</dbReference>
<evidence type="ECO:0000256" key="5">
    <source>
        <dbReference type="PIRSR" id="PIRSR000097-2"/>
    </source>
</evidence>
<evidence type="ECO:0000256" key="2">
    <source>
        <dbReference type="ARBA" id="ARBA00022857"/>
    </source>
</evidence>
<name>A0A413EYF2_BACOV</name>
<evidence type="ECO:0000256" key="1">
    <source>
        <dbReference type="ARBA" id="ARBA00007905"/>
    </source>
</evidence>
<dbReference type="Proteomes" id="UP000424805">
    <property type="component" value="Unassembled WGS sequence"/>
</dbReference>
<evidence type="ECO:0000256" key="3">
    <source>
        <dbReference type="ARBA" id="ARBA00023002"/>
    </source>
</evidence>
<feature type="site" description="Lowers pKa of active site Tyr" evidence="6">
    <location>
        <position position="86"/>
    </location>
</feature>
<dbReference type="InterPro" id="IPR020471">
    <property type="entry name" value="AKR"/>
</dbReference>
<evidence type="ECO:0000256" key="6">
    <source>
        <dbReference type="PIRSR" id="PIRSR000097-3"/>
    </source>
</evidence>
<dbReference type="RefSeq" id="WP_117513628.1">
    <property type="nucleotide sequence ID" value="NZ_CAKJYT010000009.1"/>
</dbReference>
<dbReference type="GO" id="GO:0016616">
    <property type="term" value="F:oxidoreductase activity, acting on the CH-OH group of donors, NAD or NADP as acceptor"/>
    <property type="evidence" value="ECO:0007669"/>
    <property type="project" value="UniProtKB-ARBA"/>
</dbReference>
<dbReference type="EMBL" id="VWFP01000044">
    <property type="protein sequence ID" value="KAA4619520.1"/>
    <property type="molecule type" value="Genomic_DNA"/>
</dbReference>
<reference evidence="8 11" key="2">
    <citation type="journal article" date="2019" name="Nat. Med.">
        <title>A library of human gut bacterial isolates paired with longitudinal multiomics data enables mechanistic microbiome research.</title>
        <authorList>
            <person name="Poyet M."/>
            <person name="Groussin M."/>
            <person name="Gibbons S.M."/>
            <person name="Avila-Pacheco J."/>
            <person name="Jiang X."/>
            <person name="Kearney S.M."/>
            <person name="Perrotta A.R."/>
            <person name="Berdy B."/>
            <person name="Zhao S."/>
            <person name="Lieberman T.D."/>
            <person name="Swanson P.K."/>
            <person name="Smith M."/>
            <person name="Roesemann S."/>
            <person name="Alexander J.E."/>
            <person name="Rich S.A."/>
            <person name="Livny J."/>
            <person name="Vlamakis H."/>
            <person name="Clish C."/>
            <person name="Bullock K."/>
            <person name="Deik A."/>
            <person name="Scott J."/>
            <person name="Pierce K.A."/>
            <person name="Xavier R.J."/>
            <person name="Alm E.J."/>
        </authorList>
    </citation>
    <scope>NUCLEOTIDE SEQUENCE [LARGE SCALE GENOMIC DNA]</scope>
    <source>
        <strain evidence="8 11">BIOML-A15</strain>
    </source>
</reference>
<dbReference type="PANTHER" id="PTHR43827:SF3">
    <property type="entry name" value="NADP-DEPENDENT OXIDOREDUCTASE DOMAIN-CONTAINING PROTEIN"/>
    <property type="match status" value="1"/>
</dbReference>
<accession>A0A413EYF2</accession>
<dbReference type="Proteomes" id="UP000286031">
    <property type="component" value="Unassembled WGS sequence"/>
</dbReference>
<dbReference type="AlphaFoldDB" id="A0A413EYF2"/>
<feature type="active site" description="Proton donor" evidence="4">
    <location>
        <position position="57"/>
    </location>
</feature>
<dbReference type="PIRSF" id="PIRSF000097">
    <property type="entry name" value="AKR"/>
    <property type="match status" value="1"/>
</dbReference>
<keyword evidence="2" id="KW-0521">NADP</keyword>
<feature type="domain" description="NADP-dependent oxidoreductase" evidence="7">
    <location>
        <begin position="27"/>
        <end position="273"/>
    </location>
</feature>
<dbReference type="InterPro" id="IPR023210">
    <property type="entry name" value="NADP_OxRdtase_dom"/>
</dbReference>
<organism evidence="9 10">
    <name type="scientific">Bacteroides ovatus</name>
    <dbReference type="NCBI Taxonomy" id="28116"/>
    <lineage>
        <taxon>Bacteria</taxon>
        <taxon>Pseudomonadati</taxon>
        <taxon>Bacteroidota</taxon>
        <taxon>Bacteroidia</taxon>
        <taxon>Bacteroidales</taxon>
        <taxon>Bacteroidaceae</taxon>
        <taxon>Bacteroides</taxon>
    </lineage>
</organism>
<evidence type="ECO:0000313" key="10">
    <source>
        <dbReference type="Proteomes" id="UP000286031"/>
    </source>
</evidence>
<comment type="similarity">
    <text evidence="1">Belongs to the aldo/keto reductase family.</text>
</comment>
<sequence length="287" mass="33425">MEIDKTIVLSNGVEMPRLIQGVPHCDQWTNYSIDFFYDILRTSVRNGIVAFDSSHAYGKSESTIGYVLRRFAAEGISRKEVFITSKIDNHQQYVGNMNKCVDDSLKTMKTDYLDCMLFHWPVQNHFEENWLQLEDAYKKGKVRSIGIANAKIFHIERLRMYGATIVPHVIQTEIHPFNSCLQLRDYSEKHKIALQACSSLANMIDKMKYNKTLIDLSRKYSVSLVLLVLRWHLQSNIAPLFRSFNPKHIEEIKRVFTFNISNEDMRLIDALNENYRYHPESSNCAGF</sequence>
<dbReference type="SUPFAM" id="SSF51430">
    <property type="entry name" value="NAD(P)-linked oxidoreductase"/>
    <property type="match status" value="1"/>
</dbReference>
<proteinExistence type="inferred from homology"/>
<keyword evidence="3" id="KW-0560">Oxidoreductase</keyword>
<dbReference type="Gene3D" id="3.20.20.100">
    <property type="entry name" value="NADP-dependent oxidoreductase domain"/>
    <property type="match status" value="1"/>
</dbReference>
<evidence type="ECO:0000313" key="11">
    <source>
        <dbReference type="Proteomes" id="UP000424805"/>
    </source>
</evidence>
<dbReference type="PANTHER" id="PTHR43827">
    <property type="entry name" value="2,5-DIKETO-D-GLUCONIC ACID REDUCTASE"/>
    <property type="match status" value="1"/>
</dbReference>
<evidence type="ECO:0000313" key="9">
    <source>
        <dbReference type="EMBL" id="RGX12905.1"/>
    </source>
</evidence>
<reference evidence="9 10" key="1">
    <citation type="submission" date="2018-08" db="EMBL/GenBank/DDBJ databases">
        <title>A genome reference for cultivated species of the human gut microbiota.</title>
        <authorList>
            <person name="Zou Y."/>
            <person name="Xue W."/>
            <person name="Luo G."/>
        </authorList>
    </citation>
    <scope>NUCLEOTIDE SEQUENCE [LARGE SCALE GENOMIC DNA]</scope>
    <source>
        <strain evidence="9 10">AF04-46</strain>
    </source>
</reference>
<evidence type="ECO:0000313" key="8">
    <source>
        <dbReference type="EMBL" id="KAA4619520.1"/>
    </source>
</evidence>
<dbReference type="InterPro" id="IPR036812">
    <property type="entry name" value="NAD(P)_OxRdtase_dom_sf"/>
</dbReference>
<dbReference type="PRINTS" id="PR00069">
    <property type="entry name" value="ALDKETRDTASE"/>
</dbReference>
<feature type="binding site" evidence="5">
    <location>
        <position position="119"/>
    </location>
    <ligand>
        <name>substrate</name>
    </ligand>
</feature>
<evidence type="ECO:0000256" key="4">
    <source>
        <dbReference type="PIRSR" id="PIRSR000097-1"/>
    </source>
</evidence>
<evidence type="ECO:0000259" key="7">
    <source>
        <dbReference type="Pfam" id="PF00248"/>
    </source>
</evidence>
<protein>
    <submittedName>
        <fullName evidence="9">Aldo/keto reductase</fullName>
    </submittedName>
</protein>
<gene>
    <name evidence="9" type="ORF">DWV35_03145</name>
    <name evidence="8" type="ORF">F3B90_25205</name>
</gene>
<dbReference type="Pfam" id="PF00248">
    <property type="entry name" value="Aldo_ket_red"/>
    <property type="match status" value="1"/>
</dbReference>